<dbReference type="InterPro" id="IPR023614">
    <property type="entry name" value="Porin_dom_sf"/>
</dbReference>
<feature type="compositionally biased region" description="Low complexity" evidence="1">
    <location>
        <begin position="26"/>
        <end position="40"/>
    </location>
</feature>
<dbReference type="Gene3D" id="2.40.160.10">
    <property type="entry name" value="Porin"/>
    <property type="match status" value="1"/>
</dbReference>
<proteinExistence type="predicted"/>
<evidence type="ECO:0000256" key="1">
    <source>
        <dbReference type="SAM" id="MobiDB-lite"/>
    </source>
</evidence>
<feature type="region of interest" description="Disordered" evidence="1">
    <location>
        <begin position="1"/>
        <end position="40"/>
    </location>
</feature>
<feature type="compositionally biased region" description="Pro residues" evidence="1">
    <location>
        <begin position="1"/>
        <end position="11"/>
    </location>
</feature>
<organism evidence="2 3">
    <name type="scientific">Myxococcus fulvus</name>
    <dbReference type="NCBI Taxonomy" id="33"/>
    <lineage>
        <taxon>Bacteria</taxon>
        <taxon>Pseudomonadati</taxon>
        <taxon>Myxococcota</taxon>
        <taxon>Myxococcia</taxon>
        <taxon>Myxococcales</taxon>
        <taxon>Cystobacterineae</taxon>
        <taxon>Myxococcaceae</taxon>
        <taxon>Myxococcus</taxon>
    </lineage>
</organism>
<protein>
    <recommendedName>
        <fullName evidence="4">Porin</fullName>
    </recommendedName>
</protein>
<evidence type="ECO:0000313" key="2">
    <source>
        <dbReference type="EMBL" id="SEU30447.1"/>
    </source>
</evidence>
<evidence type="ECO:0000313" key="3">
    <source>
        <dbReference type="Proteomes" id="UP000183760"/>
    </source>
</evidence>
<evidence type="ECO:0008006" key="4">
    <source>
        <dbReference type="Google" id="ProtNLM"/>
    </source>
</evidence>
<accession>A0ABY1CQY4</accession>
<sequence>MAPAPEEPSSPAPSAEEPAQPPPSPAAKEPAPVTAAPAPAALSRARPKIDTFVTAYGELLFGYHNYGLNQNRTGGAQRDSRLEFDTTRFVLEMKGALPDYGLEVEVEVEFEHGGTGTAMELEYEEFGEFDQELDKGGEILVEELYISKKLGDHAALAVGRFYVAVGTLSEFSRPTDYLGTIRDEAETGIIPNTWDEMGLRLRYKFPWGLRLTGQLVNGLDSTGFSSQLWAVGGHQRRFEVQRATDMALVFRADVTHFDGFIFGVSAYHGDTTRNRPKADLVKSCEEANDREVAPCGYVSAPLTLLDVHLSVAKGPWSAKGMVMYGHLKNAELVSQRNARLSNLLGVMRTPVSDNALAAWGELGYDIASVVGLSNSHHLFPFVRYDYVDTQFKPREELYDNPRFRRTIYTVGVAYNLLNTVYAKLDFGHRRMGSNAFRPENTLRLATGFNY</sequence>
<keyword evidence="3" id="KW-1185">Reference proteome</keyword>
<dbReference type="Proteomes" id="UP000183760">
    <property type="component" value="Unassembled WGS sequence"/>
</dbReference>
<gene>
    <name evidence="2" type="ORF">SAMN05443572_108350</name>
</gene>
<dbReference type="EMBL" id="FOIB01000008">
    <property type="protein sequence ID" value="SEU30447.1"/>
    <property type="molecule type" value="Genomic_DNA"/>
</dbReference>
<name>A0ABY1CQY4_MYXFU</name>
<comment type="caution">
    <text evidence="2">The sequence shown here is derived from an EMBL/GenBank/DDBJ whole genome shotgun (WGS) entry which is preliminary data.</text>
</comment>
<dbReference type="SUPFAM" id="SSF56935">
    <property type="entry name" value="Porins"/>
    <property type="match status" value="1"/>
</dbReference>
<reference evidence="2 3" key="1">
    <citation type="submission" date="2016-10" db="EMBL/GenBank/DDBJ databases">
        <authorList>
            <person name="Varghese N."/>
            <person name="Submissions S."/>
        </authorList>
    </citation>
    <scope>NUCLEOTIDE SEQUENCE [LARGE SCALE GENOMIC DNA]</scope>
    <source>
        <strain evidence="2 3">DSM 16525</strain>
    </source>
</reference>